<evidence type="ECO:0000313" key="2">
    <source>
        <dbReference type="Proteomes" id="UP001631993"/>
    </source>
</evidence>
<sequence length="54" mass="6333">MKRRTVTLFGKAYVWCMHEGKLTLHPDAEAYTPFPRSTMHAGLESLSRTRHLFR</sequence>
<proteinExistence type="predicted"/>
<dbReference type="RefSeq" id="WP_409097731.1">
    <property type="nucleotide sequence ID" value="NZ_JBJVNE010000014.1"/>
</dbReference>
<evidence type="ECO:0000313" key="1">
    <source>
        <dbReference type="EMBL" id="MFM9649975.1"/>
    </source>
</evidence>
<keyword evidence="2" id="KW-1185">Reference proteome</keyword>
<protein>
    <submittedName>
        <fullName evidence="1">Uncharacterized protein</fullName>
    </submittedName>
</protein>
<organism evidence="1 2">
    <name type="scientific">Streptomyces galilaeus</name>
    <dbReference type="NCBI Taxonomy" id="33899"/>
    <lineage>
        <taxon>Bacteria</taxon>
        <taxon>Bacillati</taxon>
        <taxon>Actinomycetota</taxon>
        <taxon>Actinomycetes</taxon>
        <taxon>Kitasatosporales</taxon>
        <taxon>Streptomycetaceae</taxon>
        <taxon>Streptomyces</taxon>
    </lineage>
</organism>
<accession>A0ABW9INA2</accession>
<dbReference type="EMBL" id="JBJVNE010000014">
    <property type="protein sequence ID" value="MFM9649975.1"/>
    <property type="molecule type" value="Genomic_DNA"/>
</dbReference>
<name>A0ABW9INA2_STRGJ</name>
<comment type="caution">
    <text evidence="1">The sequence shown here is derived from an EMBL/GenBank/DDBJ whole genome shotgun (WGS) entry which is preliminary data.</text>
</comment>
<reference evidence="1 2" key="1">
    <citation type="submission" date="2024-12" db="EMBL/GenBank/DDBJ databases">
        <title>Forecasting of Potato common scab and diversities of Pathogenic streptomyces spp. in china.</title>
        <authorList>
            <person name="Handique U."/>
            <person name="Wu J."/>
        </authorList>
    </citation>
    <scope>NUCLEOTIDE SEQUENCE [LARGE SCALE GENOMIC DNA]</scope>
    <source>
        <strain evidence="1 2">ZRIMU1585</strain>
    </source>
</reference>
<gene>
    <name evidence="1" type="ORF">ACKI1S_27980</name>
</gene>
<dbReference type="Proteomes" id="UP001631993">
    <property type="component" value="Unassembled WGS sequence"/>
</dbReference>